<comment type="caution">
    <text evidence="1">The sequence shown here is derived from an EMBL/GenBank/DDBJ whole genome shotgun (WGS) entry which is preliminary data.</text>
</comment>
<reference evidence="1 2" key="1">
    <citation type="journal article" date="2024" name="Plant J.">
        <title>Genome sequences and population genomics reveal climatic adaptation and genomic divergence between two closely related sweetgum species.</title>
        <authorList>
            <person name="Xu W.Q."/>
            <person name="Ren C.Q."/>
            <person name="Zhang X.Y."/>
            <person name="Comes H.P."/>
            <person name="Liu X.H."/>
            <person name="Li Y.G."/>
            <person name="Kettle C.J."/>
            <person name="Jalonen R."/>
            <person name="Gaisberger H."/>
            <person name="Ma Y.Z."/>
            <person name="Qiu Y.X."/>
        </authorList>
    </citation>
    <scope>NUCLEOTIDE SEQUENCE [LARGE SCALE GENOMIC DNA]</scope>
    <source>
        <strain evidence="1">Hangzhou</strain>
    </source>
</reference>
<keyword evidence="2" id="KW-1185">Reference proteome</keyword>
<evidence type="ECO:0008006" key="3">
    <source>
        <dbReference type="Google" id="ProtNLM"/>
    </source>
</evidence>
<protein>
    <recommendedName>
        <fullName evidence="3">DUF4283 domain-containing protein</fullName>
    </recommendedName>
</protein>
<gene>
    <name evidence="1" type="ORF">L1049_026365</name>
</gene>
<evidence type="ECO:0000313" key="1">
    <source>
        <dbReference type="EMBL" id="KAK9270781.1"/>
    </source>
</evidence>
<sequence>MESINGNLSQIISQTANLSCFDEVHDLVSDSSLADNKEDKLKILSAGPWSIRGLLLVLKEWSSGLVLEEIDFQSYPFWVQVHGLPPDFKSTDNANKIGPKIGALLDVDVPRSGQLVWNKFIRVKVDVDVRNRLKTGFLLKRAT</sequence>
<name>A0AAP0R8Y8_LIQFO</name>
<dbReference type="PANTHER" id="PTHR31286">
    <property type="entry name" value="GLYCINE-RICH CELL WALL STRUCTURAL PROTEIN 1.8-LIKE"/>
    <property type="match status" value="1"/>
</dbReference>
<dbReference type="AlphaFoldDB" id="A0AAP0R8Y8"/>
<organism evidence="1 2">
    <name type="scientific">Liquidambar formosana</name>
    <name type="common">Formosan gum</name>
    <dbReference type="NCBI Taxonomy" id="63359"/>
    <lineage>
        <taxon>Eukaryota</taxon>
        <taxon>Viridiplantae</taxon>
        <taxon>Streptophyta</taxon>
        <taxon>Embryophyta</taxon>
        <taxon>Tracheophyta</taxon>
        <taxon>Spermatophyta</taxon>
        <taxon>Magnoliopsida</taxon>
        <taxon>eudicotyledons</taxon>
        <taxon>Gunneridae</taxon>
        <taxon>Pentapetalae</taxon>
        <taxon>Saxifragales</taxon>
        <taxon>Altingiaceae</taxon>
        <taxon>Liquidambar</taxon>
    </lineage>
</organism>
<dbReference type="InterPro" id="IPR040256">
    <property type="entry name" value="At4g02000-like"/>
</dbReference>
<dbReference type="PANTHER" id="PTHR31286:SF178">
    <property type="entry name" value="DUF4283 DOMAIN-CONTAINING PROTEIN"/>
    <property type="match status" value="1"/>
</dbReference>
<accession>A0AAP0R8Y8</accession>
<proteinExistence type="predicted"/>
<dbReference type="EMBL" id="JBBPBK010000014">
    <property type="protein sequence ID" value="KAK9270781.1"/>
    <property type="molecule type" value="Genomic_DNA"/>
</dbReference>
<evidence type="ECO:0000313" key="2">
    <source>
        <dbReference type="Proteomes" id="UP001415857"/>
    </source>
</evidence>
<dbReference type="Proteomes" id="UP001415857">
    <property type="component" value="Unassembled WGS sequence"/>
</dbReference>